<feature type="compositionally biased region" description="Basic residues" evidence="1">
    <location>
        <begin position="49"/>
        <end position="60"/>
    </location>
</feature>
<gene>
    <name evidence="2" type="ORF">E2C01_046501</name>
</gene>
<evidence type="ECO:0000256" key="1">
    <source>
        <dbReference type="SAM" id="MobiDB-lite"/>
    </source>
</evidence>
<accession>A0A5B7G666</accession>
<dbReference type="AlphaFoldDB" id="A0A5B7G666"/>
<feature type="compositionally biased region" description="Low complexity" evidence="1">
    <location>
        <begin position="63"/>
        <end position="73"/>
    </location>
</feature>
<evidence type="ECO:0000313" key="2">
    <source>
        <dbReference type="EMBL" id="MPC52628.1"/>
    </source>
</evidence>
<proteinExistence type="predicted"/>
<reference evidence="2 3" key="1">
    <citation type="submission" date="2019-05" db="EMBL/GenBank/DDBJ databases">
        <title>Another draft genome of Portunus trituberculatus and its Hox gene families provides insights of decapod evolution.</title>
        <authorList>
            <person name="Jeong J.-H."/>
            <person name="Song I."/>
            <person name="Kim S."/>
            <person name="Choi T."/>
            <person name="Kim D."/>
            <person name="Ryu S."/>
            <person name="Kim W."/>
        </authorList>
    </citation>
    <scope>NUCLEOTIDE SEQUENCE [LARGE SCALE GENOMIC DNA]</scope>
    <source>
        <tissue evidence="2">Muscle</tissue>
    </source>
</reference>
<comment type="caution">
    <text evidence="2">The sequence shown here is derived from an EMBL/GenBank/DDBJ whole genome shotgun (WGS) entry which is preliminary data.</text>
</comment>
<dbReference type="Proteomes" id="UP000324222">
    <property type="component" value="Unassembled WGS sequence"/>
</dbReference>
<feature type="region of interest" description="Disordered" evidence="1">
    <location>
        <begin position="49"/>
        <end position="73"/>
    </location>
</feature>
<protein>
    <submittedName>
        <fullName evidence="2">Uncharacterized protein</fullName>
    </submittedName>
</protein>
<keyword evidence="3" id="KW-1185">Reference proteome</keyword>
<organism evidence="2 3">
    <name type="scientific">Portunus trituberculatus</name>
    <name type="common">Swimming crab</name>
    <name type="synonym">Neptunus trituberculatus</name>
    <dbReference type="NCBI Taxonomy" id="210409"/>
    <lineage>
        <taxon>Eukaryota</taxon>
        <taxon>Metazoa</taxon>
        <taxon>Ecdysozoa</taxon>
        <taxon>Arthropoda</taxon>
        <taxon>Crustacea</taxon>
        <taxon>Multicrustacea</taxon>
        <taxon>Malacostraca</taxon>
        <taxon>Eumalacostraca</taxon>
        <taxon>Eucarida</taxon>
        <taxon>Decapoda</taxon>
        <taxon>Pleocyemata</taxon>
        <taxon>Brachyura</taxon>
        <taxon>Eubrachyura</taxon>
        <taxon>Portunoidea</taxon>
        <taxon>Portunidae</taxon>
        <taxon>Portuninae</taxon>
        <taxon>Portunus</taxon>
    </lineage>
</organism>
<sequence>MPDAGLPRPGPPGPACAALLSSHHGHCITGHCRPQPPVLLSVTHRPCRATSRHARPHHATPRLATPPSTAARLPPLRPPRHATFLLLLASLAVASLCRDTASTLFLPLHCGAATTL</sequence>
<name>A0A5B7G666_PORTR</name>
<evidence type="ECO:0000313" key="3">
    <source>
        <dbReference type="Proteomes" id="UP000324222"/>
    </source>
</evidence>
<dbReference type="EMBL" id="VSRR010011025">
    <property type="protein sequence ID" value="MPC52628.1"/>
    <property type="molecule type" value="Genomic_DNA"/>
</dbReference>